<dbReference type="PRINTS" id="PR00103">
    <property type="entry name" value="CAMPKINASE"/>
</dbReference>
<dbReference type="GO" id="GO:0046580">
    <property type="term" value="P:negative regulation of Ras protein signal transduction"/>
    <property type="evidence" value="ECO:0007669"/>
    <property type="project" value="EnsemblFungi"/>
</dbReference>
<dbReference type="InterPro" id="IPR003117">
    <property type="entry name" value="cAMP_dep_PK_reg_su_I/II_a/b"/>
</dbReference>
<dbReference type="PROSITE" id="PS50042">
    <property type="entry name" value="CNMP_BINDING_3"/>
    <property type="match status" value="2"/>
</dbReference>
<feature type="domain" description="Cyclic nucleotide-binding" evidence="11">
    <location>
        <begin position="189"/>
        <end position="304"/>
    </location>
</feature>
<feature type="compositionally biased region" description="Basic and acidic residues" evidence="10">
    <location>
        <begin position="81"/>
        <end position="102"/>
    </location>
</feature>
<dbReference type="CDD" id="cd00038">
    <property type="entry name" value="CAP_ED"/>
    <property type="match status" value="2"/>
</dbReference>
<protein>
    <recommendedName>
        <fullName evidence="2 8">cAMP-dependent protein kinase regulatory subunit</fullName>
    </recommendedName>
</protein>
<dbReference type="Gene3D" id="2.60.120.10">
    <property type="entry name" value="Jelly Rolls"/>
    <property type="match status" value="2"/>
</dbReference>
<dbReference type="Pfam" id="PF00027">
    <property type="entry name" value="cNMP_binding"/>
    <property type="match status" value="2"/>
</dbReference>
<feature type="domain" description="Cyclic nucleotide-binding" evidence="11">
    <location>
        <begin position="307"/>
        <end position="414"/>
    </location>
</feature>
<dbReference type="PROSITE" id="PS00889">
    <property type="entry name" value="CNMP_BINDING_2"/>
    <property type="match status" value="2"/>
</dbReference>
<dbReference type="GO" id="GO:0042149">
    <property type="term" value="P:cellular response to glucose starvation"/>
    <property type="evidence" value="ECO:0007669"/>
    <property type="project" value="EnsemblFungi"/>
</dbReference>
<dbReference type="FunCoup" id="A7TNN2">
    <property type="interactions" value="466"/>
</dbReference>
<evidence type="ECO:0000256" key="3">
    <source>
        <dbReference type="ARBA" id="ARBA00022553"/>
    </source>
</evidence>
<gene>
    <name evidence="12" type="ORF">Kpol_1070p32</name>
</gene>
<accession>A7TNN2</accession>
<evidence type="ECO:0000313" key="12">
    <source>
        <dbReference type="EMBL" id="EDO16149.1"/>
    </source>
</evidence>
<keyword evidence="7 8" id="KW-0114">cAMP</keyword>
<feature type="binding site" evidence="9">
    <location>
        <position position="373"/>
    </location>
    <ligand>
        <name>3',5'-cyclic AMP</name>
        <dbReference type="ChEBI" id="CHEBI:58165"/>
        <label>2</label>
    </ligand>
</feature>
<dbReference type="SUPFAM" id="SSF51206">
    <property type="entry name" value="cAMP-binding domain-like"/>
    <property type="match status" value="2"/>
</dbReference>
<dbReference type="Pfam" id="PF02197">
    <property type="entry name" value="RIIa"/>
    <property type="match status" value="1"/>
</dbReference>
<dbReference type="GeneID" id="5544260"/>
<dbReference type="InterPro" id="IPR014710">
    <property type="entry name" value="RmlC-like_jellyroll"/>
</dbReference>
<dbReference type="CDD" id="cd12098">
    <property type="entry name" value="DD_R_ScPKA-like"/>
    <property type="match status" value="1"/>
</dbReference>
<feature type="binding site" evidence="9">
    <location>
        <position position="263"/>
    </location>
    <ligand>
        <name>3',5'-cyclic AMP</name>
        <dbReference type="ChEBI" id="CHEBI:58165"/>
        <label>1</label>
    </ligand>
</feature>
<dbReference type="PANTHER" id="PTHR11635">
    <property type="entry name" value="CAMP-DEPENDENT PROTEIN KINASE REGULATORY CHAIN"/>
    <property type="match status" value="1"/>
</dbReference>
<dbReference type="InterPro" id="IPR012198">
    <property type="entry name" value="cAMP_dep_PK_reg_su"/>
</dbReference>
<keyword evidence="6 8" id="KW-0547">Nucleotide-binding</keyword>
<keyword evidence="4 8" id="KW-0116">cAMP-binding</keyword>
<dbReference type="HOGENOM" id="CLU_018310_0_1_1"/>
<dbReference type="AlphaFoldDB" id="A7TNN2"/>
<dbReference type="InterPro" id="IPR018490">
    <property type="entry name" value="cNMP-bd_dom_sf"/>
</dbReference>
<evidence type="ECO:0000256" key="7">
    <source>
        <dbReference type="ARBA" id="ARBA00023149"/>
    </source>
</evidence>
<sequence>MGLTEEQELELGQYRAAVERDCPSDIIQFSANYFNCKLEEQRKLFKSQINKNNTPPSITSATRSSQVETGDRSHLLFKSPFSEHDPHTTNVIHKEDPSAKDPFKQDFSFDQRETKIEASNSPLDLANKNEESLKHKKIPMNFNALRRTSVSGETFEPNNLETDWKPEHYSEKTGEQLKRLEKSIGKNFLFNKLDKDSKKLVINSLEEKRVTKGTEIIKQGDEGDYFYVVEQGTVDFFVNDSKVSTSGPGSSFGELALMYNSPRAATVLAETDCVLWMLDRLTFRKILLGNSFKKRLMYDDFLKSVPILSTLTTYDRAKIADALETELYDAGSIIIKEGDVGENFYFIEYGSADVIKEGVGIVANLKQHDYFGEVALLNDLPRQATVKATSTTKVATLGKSAFQRLLGPVVEVLKLNDPTRPHHNQ</sequence>
<dbReference type="GO" id="GO:0005829">
    <property type="term" value="C:cytosol"/>
    <property type="evidence" value="ECO:0007669"/>
    <property type="project" value="TreeGrafter"/>
</dbReference>
<dbReference type="PIRSF" id="PIRSF000548">
    <property type="entry name" value="PK_regulatory"/>
    <property type="match status" value="1"/>
</dbReference>
<dbReference type="GO" id="GO:0046827">
    <property type="term" value="P:positive regulation of protein export from nucleus"/>
    <property type="evidence" value="ECO:0007669"/>
    <property type="project" value="EnsemblFungi"/>
</dbReference>
<dbReference type="GO" id="GO:0034236">
    <property type="term" value="F:protein kinase A catalytic subunit binding"/>
    <property type="evidence" value="ECO:0007669"/>
    <property type="project" value="TreeGrafter"/>
</dbReference>
<feature type="region of interest" description="Disordered" evidence="10">
    <location>
        <begin position="48"/>
        <end position="102"/>
    </location>
</feature>
<dbReference type="PANTHER" id="PTHR11635:SF152">
    <property type="entry name" value="CAMP-DEPENDENT PROTEIN KINASE TYPE I REGULATORY SUBUNIT-RELATED"/>
    <property type="match status" value="1"/>
</dbReference>
<keyword evidence="5" id="KW-0677">Repeat</keyword>
<dbReference type="eggNOG" id="KOG1113">
    <property type="taxonomic scope" value="Eukaryota"/>
</dbReference>
<dbReference type="SMART" id="SM00100">
    <property type="entry name" value="cNMP"/>
    <property type="match status" value="2"/>
</dbReference>
<evidence type="ECO:0000256" key="1">
    <source>
        <dbReference type="ARBA" id="ARBA00005753"/>
    </source>
</evidence>
<dbReference type="PhylomeDB" id="A7TNN2"/>
<evidence type="ECO:0000256" key="4">
    <source>
        <dbReference type="ARBA" id="ARBA00022566"/>
    </source>
</evidence>
<dbReference type="InterPro" id="IPR018488">
    <property type="entry name" value="cNMP-bd_CS"/>
</dbReference>
<dbReference type="EMBL" id="DS480432">
    <property type="protein sequence ID" value="EDO16149.1"/>
    <property type="molecule type" value="Genomic_DNA"/>
</dbReference>
<dbReference type="GO" id="GO:0000785">
    <property type="term" value="C:chromatin"/>
    <property type="evidence" value="ECO:0007669"/>
    <property type="project" value="EnsemblFungi"/>
</dbReference>
<dbReference type="RefSeq" id="XP_001644007.1">
    <property type="nucleotide sequence ID" value="XM_001643957.1"/>
</dbReference>
<evidence type="ECO:0000256" key="2">
    <source>
        <dbReference type="ARBA" id="ARBA00020355"/>
    </source>
</evidence>
<dbReference type="GO" id="GO:0004862">
    <property type="term" value="F:cAMP-dependent protein kinase inhibitor activity"/>
    <property type="evidence" value="ECO:0007669"/>
    <property type="project" value="EnsemblFungi"/>
</dbReference>
<dbReference type="GO" id="GO:0005886">
    <property type="term" value="C:plasma membrane"/>
    <property type="evidence" value="ECO:0007669"/>
    <property type="project" value="EnsemblFungi"/>
</dbReference>
<dbReference type="GO" id="GO:0005952">
    <property type="term" value="C:cAMP-dependent protein kinase complex"/>
    <property type="evidence" value="ECO:0007669"/>
    <property type="project" value="EnsemblFungi"/>
</dbReference>
<comment type="similarity">
    <text evidence="1 8">Belongs to the cAMP-dependent kinase regulatory chain family.</text>
</comment>
<dbReference type="GO" id="GO:0045944">
    <property type="term" value="P:positive regulation of transcription by RNA polymerase II"/>
    <property type="evidence" value="ECO:0007669"/>
    <property type="project" value="EnsemblFungi"/>
</dbReference>
<dbReference type="SMART" id="SM00394">
    <property type="entry name" value="RIIa"/>
    <property type="match status" value="1"/>
</dbReference>
<feature type="compositionally biased region" description="Polar residues" evidence="10">
    <location>
        <begin position="48"/>
        <end position="68"/>
    </location>
</feature>
<dbReference type="OrthoDB" id="417078at2759"/>
<dbReference type="InParanoid" id="A7TNN2"/>
<dbReference type="PROSITE" id="PS00888">
    <property type="entry name" value="CNMP_BINDING_1"/>
    <property type="match status" value="2"/>
</dbReference>
<dbReference type="GO" id="GO:0030552">
    <property type="term" value="F:cAMP binding"/>
    <property type="evidence" value="ECO:0007669"/>
    <property type="project" value="UniProtKB-KW"/>
</dbReference>
<evidence type="ECO:0000256" key="6">
    <source>
        <dbReference type="ARBA" id="ARBA00022741"/>
    </source>
</evidence>
<comment type="subunit">
    <text evidence="8">Tetramer, composed of 2 regulatory (R) and 2 catalytic (C) subunits. In the presence of cAMP it dissociates into 2 active monomeric C subunits and an R dimer.</text>
</comment>
<name>A7TNN2_VANPO</name>
<keyword evidence="13" id="KW-1185">Reference proteome</keyword>
<evidence type="ECO:0000256" key="10">
    <source>
        <dbReference type="SAM" id="MobiDB-lite"/>
    </source>
</evidence>
<proteinExistence type="inferred from homology"/>
<dbReference type="FunFam" id="2.60.120.10:FF:000039">
    <property type="entry name" value="cAMP-dependent protein kinase regulatory subunit"/>
    <property type="match status" value="1"/>
</dbReference>
<dbReference type="GO" id="GO:0042802">
    <property type="term" value="F:identical protein binding"/>
    <property type="evidence" value="ECO:0007669"/>
    <property type="project" value="EnsemblFungi"/>
</dbReference>
<dbReference type="STRING" id="436907.A7TNN2"/>
<reference evidence="12 13" key="1">
    <citation type="journal article" date="2007" name="Proc. Natl. Acad. Sci. U.S.A.">
        <title>Independent sorting-out of thousands of duplicated gene pairs in two yeast species descended from a whole-genome duplication.</title>
        <authorList>
            <person name="Scannell D.R."/>
            <person name="Frank A.C."/>
            <person name="Conant G.C."/>
            <person name="Byrne K.P."/>
            <person name="Woolfit M."/>
            <person name="Wolfe K.H."/>
        </authorList>
    </citation>
    <scope>NUCLEOTIDE SEQUENCE [LARGE SCALE GENOMIC DNA]</scope>
    <source>
        <strain evidence="13">ATCC 22028 / DSM 70294 / BCRC 21397 / CBS 2163 / NBRC 10782 / NRRL Y-8283 / UCD 57-17</strain>
    </source>
</reference>
<dbReference type="InterPro" id="IPR000595">
    <property type="entry name" value="cNMP-bd_dom"/>
</dbReference>
<dbReference type="KEGG" id="vpo:Kpol_1070p32"/>
<feature type="binding site" evidence="9">
    <location>
        <position position="254"/>
    </location>
    <ligand>
        <name>3',5'-cyclic AMP</name>
        <dbReference type="ChEBI" id="CHEBI:58165"/>
        <label>1</label>
    </ligand>
</feature>
<dbReference type="GO" id="GO:0010603">
    <property type="term" value="P:regulation of cytoplasmic mRNA processing body assembly"/>
    <property type="evidence" value="ECO:0007669"/>
    <property type="project" value="EnsemblFungi"/>
</dbReference>
<dbReference type="FunFam" id="2.60.120.10:FF:000118">
    <property type="entry name" value="cAMP-dependent protein kinase regulatory subunit"/>
    <property type="match status" value="1"/>
</dbReference>
<dbReference type="GO" id="GO:0007189">
    <property type="term" value="P:adenylate cyclase-activating G protein-coupled receptor signaling pathway"/>
    <property type="evidence" value="ECO:0007669"/>
    <property type="project" value="EnsemblFungi"/>
</dbReference>
<keyword evidence="3" id="KW-0597">Phosphoprotein</keyword>
<feature type="binding site" evidence="9">
    <location>
        <position position="382"/>
    </location>
    <ligand>
        <name>3',5'-cyclic AMP</name>
        <dbReference type="ChEBI" id="CHEBI:58165"/>
        <label>2</label>
    </ligand>
</feature>
<evidence type="ECO:0000256" key="8">
    <source>
        <dbReference type="PIRNR" id="PIRNR000548"/>
    </source>
</evidence>
<dbReference type="GO" id="GO:0097271">
    <property type="term" value="P:protein localization to bud neck"/>
    <property type="evidence" value="ECO:0007669"/>
    <property type="project" value="EnsemblFungi"/>
</dbReference>
<dbReference type="OMA" id="WSPPHHP"/>
<dbReference type="GO" id="GO:0005634">
    <property type="term" value="C:nucleus"/>
    <property type="evidence" value="ECO:0007669"/>
    <property type="project" value="EnsemblFungi"/>
</dbReference>
<evidence type="ECO:0000259" key="11">
    <source>
        <dbReference type="PROSITE" id="PS50042"/>
    </source>
</evidence>
<evidence type="ECO:0000256" key="5">
    <source>
        <dbReference type="ARBA" id="ARBA00022737"/>
    </source>
</evidence>
<evidence type="ECO:0000313" key="13">
    <source>
        <dbReference type="Proteomes" id="UP000000267"/>
    </source>
</evidence>
<dbReference type="GO" id="GO:0006995">
    <property type="term" value="P:cellular response to nitrogen starvation"/>
    <property type="evidence" value="ECO:0007669"/>
    <property type="project" value="EnsemblFungi"/>
</dbReference>
<dbReference type="Proteomes" id="UP000000267">
    <property type="component" value="Unassembled WGS sequence"/>
</dbReference>
<dbReference type="InterPro" id="IPR050503">
    <property type="entry name" value="cAMP-dep_PK_reg_su-like"/>
</dbReference>
<organism evidence="13">
    <name type="scientific">Vanderwaltozyma polyspora (strain ATCC 22028 / DSM 70294 / BCRC 21397 / CBS 2163 / NBRC 10782 / NRRL Y-8283 / UCD 57-17)</name>
    <name type="common">Kluyveromyces polysporus</name>
    <dbReference type="NCBI Taxonomy" id="436907"/>
    <lineage>
        <taxon>Eukaryota</taxon>
        <taxon>Fungi</taxon>
        <taxon>Dikarya</taxon>
        <taxon>Ascomycota</taxon>
        <taxon>Saccharomycotina</taxon>
        <taxon>Saccharomycetes</taxon>
        <taxon>Saccharomycetales</taxon>
        <taxon>Saccharomycetaceae</taxon>
        <taxon>Vanderwaltozyma</taxon>
    </lineage>
</organism>
<evidence type="ECO:0000256" key="9">
    <source>
        <dbReference type="PIRSR" id="PIRSR000548-1"/>
    </source>
</evidence>